<feature type="chain" id="PRO_5041710245" description="Endonuclease domain-containing 1 protein" evidence="1">
    <location>
        <begin position="20"/>
        <end position="318"/>
    </location>
</feature>
<reference evidence="4" key="1">
    <citation type="submission" date="2023-08" db="EMBL/GenBank/DDBJ databases">
        <title>Pelteobagrus vachellii genome.</title>
        <authorList>
            <person name="Liu H."/>
        </authorList>
    </citation>
    <scope>NUCLEOTIDE SEQUENCE</scope>
    <source>
        <strain evidence="4">PRFRI_2022a</strain>
        <tissue evidence="4">Muscle</tissue>
    </source>
</reference>
<dbReference type="InterPro" id="IPR039015">
    <property type="entry name" value="ENDOD1"/>
</dbReference>
<dbReference type="GO" id="GO:0003676">
    <property type="term" value="F:nucleic acid binding"/>
    <property type="evidence" value="ECO:0007669"/>
    <property type="project" value="InterPro"/>
</dbReference>
<dbReference type="SUPFAM" id="SSF54060">
    <property type="entry name" value="His-Me finger endonucleases"/>
    <property type="match status" value="1"/>
</dbReference>
<dbReference type="AlphaFoldDB" id="A0AA88NJW2"/>
<keyword evidence="5" id="KW-1185">Reference proteome</keyword>
<protein>
    <recommendedName>
        <fullName evidence="6">Endonuclease domain-containing 1 protein</fullName>
    </recommendedName>
</protein>
<dbReference type="GO" id="GO:0046872">
    <property type="term" value="F:metal ion binding"/>
    <property type="evidence" value="ECO:0007669"/>
    <property type="project" value="InterPro"/>
</dbReference>
<dbReference type="PANTHER" id="PTHR21472">
    <property type="entry name" value="ENDONUCLEASE DOMAIN-CONTAINING 1 PROTEIN ENDOD1"/>
    <property type="match status" value="1"/>
</dbReference>
<sequence>MQLLSLVLLLSSFSSPTLTEVVTSFQNTCPNFFIRNPKKTNDIIVPTLFTGHQYKTICQRWENKYRFATEYDTVRRIPIFSAYTLLKAGTTIRSDVWKIEPQLEDIKEYKDKKNMIDSPREGGKIFNQAVDSDYSGTGFTRGHVFPRQFAADQDQADSTFTLTNIAPQTQDSNQKWAAQAEEPMLKEINQDCKLDQNNQAYIVTGVVPGRNWIPITREVEKDQEGINIPSHAWSAYCCRNKTDYKKLIVKTYLAELDKFNLRRPDINNLNRRLTDLYSDVGCIKKGIPFNVFPGLDFNNYHVDLTEPSQVQIRNDSDL</sequence>
<dbReference type="PANTHER" id="PTHR21472:SF26">
    <property type="entry name" value="ENDONUCLEASE DOMAIN CONTAINING 1"/>
    <property type="match status" value="1"/>
</dbReference>
<dbReference type="InterPro" id="IPR044929">
    <property type="entry name" value="DNA/RNA_non-sp_Endonuclease_sf"/>
</dbReference>
<proteinExistence type="predicted"/>
<feature type="domain" description="DNA/RNA non-specific endonuclease/pyrophosphatase/phosphodiesterase" evidence="3">
    <location>
        <begin position="63"/>
        <end position="298"/>
    </location>
</feature>
<name>A0AA88NJW2_TACVA</name>
<dbReference type="InterPro" id="IPR020821">
    <property type="entry name" value="ENPP1-3/EXOG-like_nuc-like"/>
</dbReference>
<dbReference type="InterPro" id="IPR001604">
    <property type="entry name" value="Endo_G_ENPP1-like_dom"/>
</dbReference>
<evidence type="ECO:0000313" key="5">
    <source>
        <dbReference type="Proteomes" id="UP001187315"/>
    </source>
</evidence>
<keyword evidence="1" id="KW-0732">Signal</keyword>
<comment type="caution">
    <text evidence="4">The sequence shown here is derived from an EMBL/GenBank/DDBJ whole genome shotgun (WGS) entry which is preliminary data.</text>
</comment>
<accession>A0AA88NJW2</accession>
<feature type="domain" description="ENPP1-3/EXOG-like endonuclease/phosphodiesterase" evidence="2">
    <location>
        <begin position="64"/>
        <end position="283"/>
    </location>
</feature>
<evidence type="ECO:0000259" key="3">
    <source>
        <dbReference type="SMART" id="SM00892"/>
    </source>
</evidence>
<gene>
    <name evidence="4" type="ORF">Q7C36_005311</name>
</gene>
<evidence type="ECO:0008006" key="6">
    <source>
        <dbReference type="Google" id="ProtNLM"/>
    </source>
</evidence>
<dbReference type="EMBL" id="JAVHJS010000005">
    <property type="protein sequence ID" value="KAK2857392.1"/>
    <property type="molecule type" value="Genomic_DNA"/>
</dbReference>
<dbReference type="Gene3D" id="3.40.570.10">
    <property type="entry name" value="Extracellular Endonuclease, subunit A"/>
    <property type="match status" value="1"/>
</dbReference>
<dbReference type="Proteomes" id="UP001187315">
    <property type="component" value="Unassembled WGS sequence"/>
</dbReference>
<organism evidence="4 5">
    <name type="scientific">Tachysurus vachellii</name>
    <name type="common">Darkbarbel catfish</name>
    <name type="synonym">Pelteobagrus vachellii</name>
    <dbReference type="NCBI Taxonomy" id="175792"/>
    <lineage>
        <taxon>Eukaryota</taxon>
        <taxon>Metazoa</taxon>
        <taxon>Chordata</taxon>
        <taxon>Craniata</taxon>
        <taxon>Vertebrata</taxon>
        <taxon>Euteleostomi</taxon>
        <taxon>Actinopterygii</taxon>
        <taxon>Neopterygii</taxon>
        <taxon>Teleostei</taxon>
        <taxon>Ostariophysi</taxon>
        <taxon>Siluriformes</taxon>
        <taxon>Bagridae</taxon>
        <taxon>Tachysurus</taxon>
    </lineage>
</organism>
<dbReference type="InterPro" id="IPR044925">
    <property type="entry name" value="His-Me_finger_sf"/>
</dbReference>
<dbReference type="GO" id="GO:0016787">
    <property type="term" value="F:hydrolase activity"/>
    <property type="evidence" value="ECO:0007669"/>
    <property type="project" value="InterPro"/>
</dbReference>
<dbReference type="SMART" id="SM00892">
    <property type="entry name" value="Endonuclease_NS"/>
    <property type="match status" value="1"/>
</dbReference>
<dbReference type="Pfam" id="PF01223">
    <property type="entry name" value="Endonuclease_NS"/>
    <property type="match status" value="1"/>
</dbReference>
<evidence type="ECO:0000259" key="2">
    <source>
        <dbReference type="SMART" id="SM00477"/>
    </source>
</evidence>
<evidence type="ECO:0000313" key="4">
    <source>
        <dbReference type="EMBL" id="KAK2857392.1"/>
    </source>
</evidence>
<evidence type="ECO:0000256" key="1">
    <source>
        <dbReference type="SAM" id="SignalP"/>
    </source>
</evidence>
<dbReference type="SMART" id="SM00477">
    <property type="entry name" value="NUC"/>
    <property type="match status" value="1"/>
</dbReference>
<feature type="signal peptide" evidence="1">
    <location>
        <begin position="1"/>
        <end position="19"/>
    </location>
</feature>